<comment type="subcellular location">
    <subcellularLocation>
        <location evidence="1">Mitochondrion</location>
    </subcellularLocation>
</comment>
<sequence length="133" mass="14848">MSKRVGNPVSIVLSTSVVSVMLVPFCRTSTLLLNVYQKPIKSLCVRAFSTEVNRAEIEERVLNVCKAYDRINADKLTSYSLKLTVQSNFMKDLGLDSLDHIELIMAIEDEFGGEASDAFRYRRNAVQGQGPQS</sequence>
<reference evidence="15 16" key="1">
    <citation type="submission" date="2018-10" db="EMBL/GenBank/DDBJ databases">
        <authorList>
            <consortium name="Pathogen Informatics"/>
        </authorList>
    </citation>
    <scope>NUCLEOTIDE SEQUENCE [LARGE SCALE GENOMIC DNA]</scope>
</reference>
<protein>
    <recommendedName>
        <fullName evidence="13">Acyl carrier protein</fullName>
    </recommendedName>
</protein>
<dbReference type="Gene3D" id="1.10.1200.10">
    <property type="entry name" value="ACP-like"/>
    <property type="match status" value="1"/>
</dbReference>
<keyword evidence="16" id="KW-1185">Reference proteome</keyword>
<dbReference type="PANTHER" id="PTHR20863">
    <property type="entry name" value="ACYL CARRIER PROTEIN"/>
    <property type="match status" value="1"/>
</dbReference>
<comment type="function">
    <text evidence="13">Carrier of the growing fatty acid chain in fatty acid biosynthesis.</text>
</comment>
<keyword evidence="7" id="KW-0276">Fatty acid metabolism</keyword>
<dbReference type="Proteomes" id="UP000267029">
    <property type="component" value="Unassembled WGS sequence"/>
</dbReference>
<dbReference type="OrthoDB" id="448946at2759"/>
<evidence type="ECO:0000313" key="16">
    <source>
        <dbReference type="Proteomes" id="UP000267029"/>
    </source>
</evidence>
<dbReference type="InterPro" id="IPR003231">
    <property type="entry name" value="ACP"/>
</dbReference>
<gene>
    <name evidence="15" type="ORF">MCOS_LOCUS8276</name>
</gene>
<keyword evidence="12 13" id="KW-0275">Fatty acid biosynthesis</keyword>
<evidence type="ECO:0000259" key="14">
    <source>
        <dbReference type="PROSITE" id="PS50075"/>
    </source>
</evidence>
<accession>A0A3P6I7Z3</accession>
<dbReference type="GO" id="GO:0000035">
    <property type="term" value="F:acyl binding"/>
    <property type="evidence" value="ECO:0007669"/>
    <property type="project" value="TreeGrafter"/>
</dbReference>
<evidence type="ECO:0000256" key="6">
    <source>
        <dbReference type="ARBA" id="ARBA00022553"/>
    </source>
</evidence>
<keyword evidence="9" id="KW-0249">Electron transport</keyword>
<keyword evidence="11" id="KW-0496">Mitochondrion</keyword>
<evidence type="ECO:0000256" key="8">
    <source>
        <dbReference type="ARBA" id="ARBA00022946"/>
    </source>
</evidence>
<evidence type="ECO:0000256" key="13">
    <source>
        <dbReference type="RuleBase" id="RU000722"/>
    </source>
</evidence>
<comment type="similarity">
    <text evidence="2">Belongs to the acyl carrier protein (ACP) family.</text>
</comment>
<keyword evidence="5 13" id="KW-0444">Lipid biosynthesis</keyword>
<name>A0A3P6I7Z3_MESCO</name>
<dbReference type="AlphaFoldDB" id="A0A3P6I7Z3"/>
<dbReference type="PANTHER" id="PTHR20863:SF28">
    <property type="entry name" value="ACYL CARRIER PROTEIN, MITOCHONDRIAL"/>
    <property type="match status" value="1"/>
</dbReference>
<evidence type="ECO:0000256" key="7">
    <source>
        <dbReference type="ARBA" id="ARBA00022832"/>
    </source>
</evidence>
<evidence type="ECO:0000256" key="11">
    <source>
        <dbReference type="ARBA" id="ARBA00023128"/>
    </source>
</evidence>
<dbReference type="GO" id="GO:0005739">
    <property type="term" value="C:mitochondrion"/>
    <property type="evidence" value="ECO:0007669"/>
    <property type="project" value="UniProtKB-SubCell"/>
</dbReference>
<dbReference type="InterPro" id="IPR009081">
    <property type="entry name" value="PP-bd_ACP"/>
</dbReference>
<keyword evidence="4 13" id="KW-0596">Phosphopantetheine</keyword>
<evidence type="ECO:0000256" key="12">
    <source>
        <dbReference type="ARBA" id="ARBA00023160"/>
    </source>
</evidence>
<dbReference type="STRING" id="53468.A0A3P6I7Z3"/>
<dbReference type="Pfam" id="PF00550">
    <property type="entry name" value="PP-binding"/>
    <property type="match status" value="1"/>
</dbReference>
<keyword evidence="3" id="KW-0813">Transport</keyword>
<dbReference type="PROSITE" id="PS50075">
    <property type="entry name" value="CARRIER"/>
    <property type="match status" value="1"/>
</dbReference>
<dbReference type="EMBL" id="UXSR01005483">
    <property type="protein sequence ID" value="VDD82273.1"/>
    <property type="molecule type" value="Genomic_DNA"/>
</dbReference>
<dbReference type="GO" id="GO:0000036">
    <property type="term" value="F:acyl carrier activity"/>
    <property type="evidence" value="ECO:0007669"/>
    <property type="project" value="TreeGrafter"/>
</dbReference>
<keyword evidence="6" id="KW-0597">Phosphoprotein</keyword>
<dbReference type="InterPro" id="IPR036736">
    <property type="entry name" value="ACP-like_sf"/>
</dbReference>
<proteinExistence type="inferred from homology"/>
<evidence type="ECO:0000256" key="9">
    <source>
        <dbReference type="ARBA" id="ARBA00022982"/>
    </source>
</evidence>
<evidence type="ECO:0000256" key="4">
    <source>
        <dbReference type="ARBA" id="ARBA00022450"/>
    </source>
</evidence>
<evidence type="ECO:0000313" key="15">
    <source>
        <dbReference type="EMBL" id="VDD82273.1"/>
    </source>
</evidence>
<evidence type="ECO:0000256" key="2">
    <source>
        <dbReference type="ARBA" id="ARBA00010930"/>
    </source>
</evidence>
<keyword evidence="8" id="KW-0809">Transit peptide</keyword>
<keyword evidence="10" id="KW-0443">Lipid metabolism</keyword>
<dbReference type="SUPFAM" id="SSF47336">
    <property type="entry name" value="ACP-like"/>
    <property type="match status" value="1"/>
</dbReference>
<evidence type="ECO:0000256" key="1">
    <source>
        <dbReference type="ARBA" id="ARBA00004173"/>
    </source>
</evidence>
<organism evidence="15 16">
    <name type="scientific">Mesocestoides corti</name>
    <name type="common">Flatworm</name>
    <dbReference type="NCBI Taxonomy" id="53468"/>
    <lineage>
        <taxon>Eukaryota</taxon>
        <taxon>Metazoa</taxon>
        <taxon>Spiralia</taxon>
        <taxon>Lophotrochozoa</taxon>
        <taxon>Platyhelminthes</taxon>
        <taxon>Cestoda</taxon>
        <taxon>Eucestoda</taxon>
        <taxon>Cyclophyllidea</taxon>
        <taxon>Mesocestoididae</taxon>
        <taxon>Mesocestoides</taxon>
    </lineage>
</organism>
<evidence type="ECO:0000256" key="10">
    <source>
        <dbReference type="ARBA" id="ARBA00023098"/>
    </source>
</evidence>
<evidence type="ECO:0000256" key="3">
    <source>
        <dbReference type="ARBA" id="ARBA00022448"/>
    </source>
</evidence>
<feature type="domain" description="Carrier" evidence="14">
    <location>
        <begin position="55"/>
        <end position="133"/>
    </location>
</feature>
<evidence type="ECO:0000256" key="5">
    <source>
        <dbReference type="ARBA" id="ARBA00022516"/>
    </source>
</evidence>